<dbReference type="KEGG" id="bsol:FSW04_13180"/>
<evidence type="ECO:0000256" key="1">
    <source>
        <dbReference type="ARBA" id="ARBA00022801"/>
    </source>
</evidence>
<dbReference type="EMBL" id="CP042430">
    <property type="protein sequence ID" value="QEC48426.1"/>
    <property type="molecule type" value="Genomic_DNA"/>
</dbReference>
<dbReference type="PANTHER" id="PTHR43540:SF1">
    <property type="entry name" value="ISOCHORISMATASE HYDROLASE"/>
    <property type="match status" value="1"/>
</dbReference>
<dbReference type="InterPro" id="IPR000868">
    <property type="entry name" value="Isochorismatase-like_dom"/>
</dbReference>
<feature type="domain" description="Isochorismatase-like" evidence="2">
    <location>
        <begin position="66"/>
        <end position="217"/>
    </location>
</feature>
<evidence type="ECO:0000313" key="4">
    <source>
        <dbReference type="Proteomes" id="UP000321805"/>
    </source>
</evidence>
<dbReference type="Pfam" id="PF00857">
    <property type="entry name" value="Isochorismatase"/>
    <property type="match status" value="1"/>
</dbReference>
<gene>
    <name evidence="3" type="ORF">FSW04_13180</name>
</gene>
<evidence type="ECO:0000259" key="2">
    <source>
        <dbReference type="Pfam" id="PF00857"/>
    </source>
</evidence>
<name>A0A5B8U5M7_9ACTN</name>
<dbReference type="InterPro" id="IPR050272">
    <property type="entry name" value="Isochorismatase-like_hydrls"/>
</dbReference>
<proteinExistence type="predicted"/>
<dbReference type="CDD" id="cd00431">
    <property type="entry name" value="cysteine_hydrolases"/>
    <property type="match status" value="1"/>
</dbReference>
<evidence type="ECO:0000313" key="3">
    <source>
        <dbReference type="EMBL" id="QEC48426.1"/>
    </source>
</evidence>
<organism evidence="3 4">
    <name type="scientific">Baekduia soli</name>
    <dbReference type="NCBI Taxonomy" id="496014"/>
    <lineage>
        <taxon>Bacteria</taxon>
        <taxon>Bacillati</taxon>
        <taxon>Actinomycetota</taxon>
        <taxon>Thermoleophilia</taxon>
        <taxon>Solirubrobacterales</taxon>
        <taxon>Baekduiaceae</taxon>
        <taxon>Baekduia</taxon>
    </lineage>
</organism>
<keyword evidence="1 3" id="KW-0378">Hydrolase</keyword>
<reference evidence="3 4" key="1">
    <citation type="journal article" date="2018" name="J. Microbiol.">
        <title>Baekduia soli gen. nov., sp. nov., a novel bacterium isolated from the soil of Baekdu Mountain and proposal of a novel family name, Baekduiaceae fam. nov.</title>
        <authorList>
            <person name="An D.S."/>
            <person name="Siddiqi M.Z."/>
            <person name="Kim K.H."/>
            <person name="Yu H.S."/>
            <person name="Im W.T."/>
        </authorList>
    </citation>
    <scope>NUCLEOTIDE SEQUENCE [LARGE SCALE GENOMIC DNA]</scope>
    <source>
        <strain evidence="3 4">BR7-21</strain>
    </source>
</reference>
<dbReference type="SUPFAM" id="SSF52499">
    <property type="entry name" value="Isochorismatase-like hydrolases"/>
    <property type="match status" value="1"/>
</dbReference>
<keyword evidence="4" id="KW-1185">Reference proteome</keyword>
<dbReference type="Gene3D" id="3.40.50.850">
    <property type="entry name" value="Isochorismatase-like"/>
    <property type="match status" value="1"/>
</dbReference>
<dbReference type="InterPro" id="IPR036380">
    <property type="entry name" value="Isochorismatase-like_sf"/>
</dbReference>
<dbReference type="RefSeq" id="WP_146919946.1">
    <property type="nucleotide sequence ID" value="NZ_CP042430.1"/>
</dbReference>
<sequence>MTYRAPDDYVSTYTRDVDLDPATTCLVIVDLMYATGHRDHGLGKLLDEQGRLDDAAYRFERIDDLVVPNTLRLLAWAREHDMRRIFLTYGSEVEDYSDLSPQMEALCRATRNREGCREHQLLDCLEVQPTERVINKITPSAFTSSPIELILHTYGVQDLIFTGVSTNMCVEGTLRDAADKGFGCLLVDDACGADSQEYHDNALLTLQRLYCSVSSTDDVLGRLDAQVGHAARSA</sequence>
<protein>
    <submittedName>
        <fullName evidence="3">Cysteine hydrolase</fullName>
    </submittedName>
</protein>
<dbReference type="OrthoDB" id="9814140at2"/>
<dbReference type="PANTHER" id="PTHR43540">
    <property type="entry name" value="PEROXYUREIDOACRYLATE/UREIDOACRYLATE AMIDOHYDROLASE-RELATED"/>
    <property type="match status" value="1"/>
</dbReference>
<dbReference type="AlphaFoldDB" id="A0A5B8U5M7"/>
<accession>A0A5B8U5M7</accession>
<dbReference type="Proteomes" id="UP000321805">
    <property type="component" value="Chromosome"/>
</dbReference>
<dbReference type="GO" id="GO:0016787">
    <property type="term" value="F:hydrolase activity"/>
    <property type="evidence" value="ECO:0007669"/>
    <property type="project" value="UniProtKB-KW"/>
</dbReference>